<dbReference type="RefSeq" id="WP_024059767.1">
    <property type="nucleotide sequence ID" value="NZ_JAGZVZ010000002.1"/>
</dbReference>
<dbReference type="EMBL" id="JAKNHJ010000016">
    <property type="protein sequence ID" value="MCG4618418.1"/>
    <property type="molecule type" value="Genomic_DNA"/>
</dbReference>
<dbReference type="Pfam" id="PF04221">
    <property type="entry name" value="RelB"/>
    <property type="match status" value="1"/>
</dbReference>
<organism evidence="1 2">
    <name type="scientific">Varibaculum cambriense</name>
    <dbReference type="NCBI Taxonomy" id="184870"/>
    <lineage>
        <taxon>Bacteria</taxon>
        <taxon>Bacillati</taxon>
        <taxon>Actinomycetota</taxon>
        <taxon>Actinomycetes</taxon>
        <taxon>Actinomycetales</taxon>
        <taxon>Actinomycetaceae</taxon>
        <taxon>Varibaculum</taxon>
    </lineage>
</organism>
<dbReference type="Gene3D" id="1.10.1220.10">
    <property type="entry name" value="Met repressor-like"/>
    <property type="match status" value="1"/>
</dbReference>
<sequence length="88" mass="10032">MTTNTVNVNFKLKADDKRLMESACRELGLSMSAAFTIFAKKVGRERRIPFEVSADPFYSEENLSRLKKAIDEVEAGRKQLVPHDLIEE</sequence>
<dbReference type="Proteomes" id="UP001200537">
    <property type="component" value="Unassembled WGS sequence"/>
</dbReference>
<proteinExistence type="predicted"/>
<dbReference type="InterPro" id="IPR007337">
    <property type="entry name" value="RelB/DinJ"/>
</dbReference>
<dbReference type="InterPro" id="IPR013321">
    <property type="entry name" value="Arc_rbn_hlx_hlx"/>
</dbReference>
<reference evidence="1" key="1">
    <citation type="submission" date="2022-01" db="EMBL/GenBank/DDBJ databases">
        <title>Collection of gut derived symbiotic bacterial strains cultured from healthy donors.</title>
        <authorList>
            <person name="Lin H."/>
            <person name="Kohout C."/>
            <person name="Waligurski E."/>
            <person name="Pamer E.G."/>
        </authorList>
    </citation>
    <scope>NUCLEOTIDE SEQUENCE</scope>
    <source>
        <strain evidence="1">DFI.7.46</strain>
    </source>
</reference>
<dbReference type="GO" id="GO:0006355">
    <property type="term" value="P:regulation of DNA-templated transcription"/>
    <property type="evidence" value="ECO:0007669"/>
    <property type="project" value="InterPro"/>
</dbReference>
<name>A0AAJ1BCL6_9ACTO</name>
<protein>
    <submittedName>
        <fullName evidence="1">Type II toxin-antitoxin system RelB/DinJ family antitoxin</fullName>
    </submittedName>
</protein>
<accession>A0AAJ1BCL6</accession>
<comment type="caution">
    <text evidence="1">The sequence shown here is derived from an EMBL/GenBank/DDBJ whole genome shotgun (WGS) entry which is preliminary data.</text>
</comment>
<dbReference type="AlphaFoldDB" id="A0AAJ1BCL6"/>
<evidence type="ECO:0000313" key="1">
    <source>
        <dbReference type="EMBL" id="MCG4618418.1"/>
    </source>
</evidence>
<evidence type="ECO:0000313" key="2">
    <source>
        <dbReference type="Proteomes" id="UP001200537"/>
    </source>
</evidence>
<gene>
    <name evidence="1" type="ORF">L0M99_07950</name>
</gene>